<proteinExistence type="predicted"/>
<protein>
    <submittedName>
        <fullName evidence="1">Uncharacterized protein</fullName>
    </submittedName>
</protein>
<accession>A0A6N9Q771</accession>
<evidence type="ECO:0000313" key="2">
    <source>
        <dbReference type="Proteomes" id="UP000448943"/>
    </source>
</evidence>
<dbReference type="EMBL" id="SIJB01000037">
    <property type="protein sequence ID" value="NBI30716.1"/>
    <property type="molecule type" value="Genomic_DNA"/>
</dbReference>
<evidence type="ECO:0000313" key="1">
    <source>
        <dbReference type="EMBL" id="NBI30716.1"/>
    </source>
</evidence>
<name>A0A6N9Q771_9BACL</name>
<dbReference type="InterPro" id="IPR049254">
    <property type="entry name" value="Phage_tail_terminator"/>
</dbReference>
<gene>
    <name evidence="1" type="ORF">ERL59_17330</name>
</gene>
<dbReference type="RefSeq" id="WP_160647531.1">
    <property type="nucleotide sequence ID" value="NZ_SIJB01000037.1"/>
</dbReference>
<sequence>MSLEDINIAINDNLIAEFEYDINSKDVKEGFSRPSFFVSFDNVSRSSSEYYRERALTVRIYFFPKSRYEYSLEILDVQERLENLFDLKLNVVDRKLNIHEVRSEVTDGVLSFHFDLQYLESKEVEESEMMQELEYNE</sequence>
<dbReference type="Proteomes" id="UP000448943">
    <property type="component" value="Unassembled WGS sequence"/>
</dbReference>
<dbReference type="OrthoDB" id="2063617at2"/>
<dbReference type="Pfam" id="PF20765">
    <property type="entry name" value="Phage_tail_terminator_8"/>
    <property type="match status" value="1"/>
</dbReference>
<keyword evidence="2" id="KW-1185">Reference proteome</keyword>
<reference evidence="1 2" key="1">
    <citation type="submission" date="2019-01" db="EMBL/GenBank/DDBJ databases">
        <title>Chengkuizengella sp. nov., isolated from deep-sea sediment of East Pacific Ocean.</title>
        <authorList>
            <person name="Yang J."/>
            <person name="Lai Q."/>
            <person name="Shao Z."/>
        </authorList>
    </citation>
    <scope>NUCLEOTIDE SEQUENCE [LARGE SCALE GENOMIC DNA]</scope>
    <source>
        <strain evidence="1 2">YPA3-1-1</strain>
    </source>
</reference>
<organism evidence="1 2">
    <name type="scientific">Chengkuizengella marina</name>
    <dbReference type="NCBI Taxonomy" id="2507566"/>
    <lineage>
        <taxon>Bacteria</taxon>
        <taxon>Bacillati</taxon>
        <taxon>Bacillota</taxon>
        <taxon>Bacilli</taxon>
        <taxon>Bacillales</taxon>
        <taxon>Paenibacillaceae</taxon>
        <taxon>Chengkuizengella</taxon>
    </lineage>
</organism>
<comment type="caution">
    <text evidence="1">The sequence shown here is derived from an EMBL/GenBank/DDBJ whole genome shotgun (WGS) entry which is preliminary data.</text>
</comment>
<dbReference type="AlphaFoldDB" id="A0A6N9Q771"/>